<name>A0A9P7GJT8_9AGAR</name>
<dbReference type="Proteomes" id="UP000717328">
    <property type="component" value="Unassembled WGS sequence"/>
</dbReference>
<sequence length="316" mass="34282">MAQVIQKRGINRPSAAHLTLPLVERHSHSYGGAGADNVLTIPNTTSTLSTPTPLSSASIYSQASYIPSPAPFSEDQVDQRRFGIATTPLVDGPWTRPTERAVDGMHNADVNPNIFVLDLHGAAAEPLSSDSEGYSPASSSGSEIEGFKTDIVQRISDEFVLVDFEPVAATNHTISEPQVSKGKARMKRLRTTSRVIGKVLSRLSLHSPSARAVKNEEHQPVPTVPPQIFLSLPSPGLEILSTPKEDRQVKIETLVARHRSTLPSTWKPHRPPSPLPKGLRRYGKHKRTFSSLSLHMGASPPPPLPTNAPRVRSMAP</sequence>
<feature type="compositionally biased region" description="Basic residues" evidence="1">
    <location>
        <begin position="278"/>
        <end position="288"/>
    </location>
</feature>
<dbReference type="OrthoDB" id="3032815at2759"/>
<reference evidence="2" key="2">
    <citation type="submission" date="2021-10" db="EMBL/GenBank/DDBJ databases">
        <title>Phylogenomics reveals ancestral predisposition of the termite-cultivated fungus Termitomyces towards a domesticated lifestyle.</title>
        <authorList>
            <person name="Auxier B."/>
            <person name="Grum-Grzhimaylo A."/>
            <person name="Cardenas M.E."/>
            <person name="Lodge J.D."/>
            <person name="Laessoe T."/>
            <person name="Pedersen O."/>
            <person name="Smith M.E."/>
            <person name="Kuyper T.W."/>
            <person name="Franco-Molano E.A."/>
            <person name="Baroni T.J."/>
            <person name="Aanen D.K."/>
        </authorList>
    </citation>
    <scope>NUCLEOTIDE SEQUENCE</scope>
    <source>
        <strain evidence="2">D49</strain>
    </source>
</reference>
<keyword evidence="3" id="KW-1185">Reference proteome</keyword>
<dbReference type="EMBL" id="JABCKI010000252">
    <property type="protein sequence ID" value="KAG5651368.1"/>
    <property type="molecule type" value="Genomic_DNA"/>
</dbReference>
<evidence type="ECO:0000313" key="2">
    <source>
        <dbReference type="EMBL" id="KAG5651368.1"/>
    </source>
</evidence>
<feature type="region of interest" description="Disordered" evidence="1">
    <location>
        <begin position="262"/>
        <end position="316"/>
    </location>
</feature>
<evidence type="ECO:0000256" key="1">
    <source>
        <dbReference type="SAM" id="MobiDB-lite"/>
    </source>
</evidence>
<accession>A0A9P7GJT8</accession>
<evidence type="ECO:0000313" key="3">
    <source>
        <dbReference type="Proteomes" id="UP000717328"/>
    </source>
</evidence>
<dbReference type="AlphaFoldDB" id="A0A9P7GJT8"/>
<protein>
    <submittedName>
        <fullName evidence="2">Uncharacterized protein</fullName>
    </submittedName>
</protein>
<reference evidence="2" key="1">
    <citation type="submission" date="2021-02" db="EMBL/GenBank/DDBJ databases">
        <authorList>
            <person name="Nieuwenhuis M."/>
            <person name="Van De Peppel L.J.J."/>
        </authorList>
    </citation>
    <scope>NUCLEOTIDE SEQUENCE</scope>
    <source>
        <strain evidence="2">D49</strain>
    </source>
</reference>
<proteinExistence type="predicted"/>
<organism evidence="2 3">
    <name type="scientific">Sphagnurus paluster</name>
    <dbReference type="NCBI Taxonomy" id="117069"/>
    <lineage>
        <taxon>Eukaryota</taxon>
        <taxon>Fungi</taxon>
        <taxon>Dikarya</taxon>
        <taxon>Basidiomycota</taxon>
        <taxon>Agaricomycotina</taxon>
        <taxon>Agaricomycetes</taxon>
        <taxon>Agaricomycetidae</taxon>
        <taxon>Agaricales</taxon>
        <taxon>Tricholomatineae</taxon>
        <taxon>Lyophyllaceae</taxon>
        <taxon>Sphagnurus</taxon>
    </lineage>
</organism>
<gene>
    <name evidence="2" type="ORF">H0H81_008902</name>
</gene>
<comment type="caution">
    <text evidence="2">The sequence shown here is derived from an EMBL/GenBank/DDBJ whole genome shotgun (WGS) entry which is preliminary data.</text>
</comment>